<feature type="region of interest" description="Disordered" evidence="1">
    <location>
        <begin position="84"/>
        <end position="103"/>
    </location>
</feature>
<dbReference type="Proteomes" id="UP000008311">
    <property type="component" value="Unassembled WGS sequence"/>
</dbReference>
<protein>
    <submittedName>
        <fullName evidence="2">Uncharacterized protein</fullName>
    </submittedName>
</protein>
<feature type="compositionally biased region" description="Basic and acidic residues" evidence="1">
    <location>
        <begin position="86"/>
        <end position="103"/>
    </location>
</feature>
<evidence type="ECO:0000313" key="3">
    <source>
        <dbReference type="Proteomes" id="UP000008311"/>
    </source>
</evidence>
<gene>
    <name evidence="2" type="ORF">RCOM_1411260</name>
</gene>
<dbReference type="AlphaFoldDB" id="B9SRI8"/>
<evidence type="ECO:0000256" key="1">
    <source>
        <dbReference type="SAM" id="MobiDB-lite"/>
    </source>
</evidence>
<dbReference type="InParanoid" id="B9SRI8"/>
<proteinExistence type="predicted"/>
<organism evidence="2 3">
    <name type="scientific">Ricinus communis</name>
    <name type="common">Castor bean</name>
    <dbReference type="NCBI Taxonomy" id="3988"/>
    <lineage>
        <taxon>Eukaryota</taxon>
        <taxon>Viridiplantae</taxon>
        <taxon>Streptophyta</taxon>
        <taxon>Embryophyta</taxon>
        <taxon>Tracheophyta</taxon>
        <taxon>Spermatophyta</taxon>
        <taxon>Magnoliopsida</taxon>
        <taxon>eudicotyledons</taxon>
        <taxon>Gunneridae</taxon>
        <taxon>Pentapetalae</taxon>
        <taxon>rosids</taxon>
        <taxon>fabids</taxon>
        <taxon>Malpighiales</taxon>
        <taxon>Euphorbiaceae</taxon>
        <taxon>Acalyphoideae</taxon>
        <taxon>Acalypheae</taxon>
        <taxon>Ricinus</taxon>
    </lineage>
</organism>
<keyword evidence="3" id="KW-1185">Reference proteome</keyword>
<sequence length="103" mass="11622">MATTSSAATIRTPHPSAEFFTSHPPQTTLSFKSLSLTPKPNTHIEISSNDKEKRYVDIAASWKWRTRVDVKSLKKELFEAITPLDRGAEATPKDQERVDEVRP</sequence>
<name>B9SRI8_RICCO</name>
<accession>B9SRI8</accession>
<evidence type="ECO:0000313" key="2">
    <source>
        <dbReference type="EMBL" id="EEF33765.1"/>
    </source>
</evidence>
<dbReference type="EMBL" id="EQ974099">
    <property type="protein sequence ID" value="EEF33765.1"/>
    <property type="molecule type" value="Genomic_DNA"/>
</dbReference>
<feature type="region of interest" description="Disordered" evidence="1">
    <location>
        <begin position="1"/>
        <end position="24"/>
    </location>
</feature>
<reference evidence="3" key="1">
    <citation type="journal article" date="2010" name="Nat. Biotechnol.">
        <title>Draft genome sequence of the oilseed species Ricinus communis.</title>
        <authorList>
            <person name="Chan A.P."/>
            <person name="Crabtree J."/>
            <person name="Zhao Q."/>
            <person name="Lorenzi H."/>
            <person name="Orvis J."/>
            <person name="Puiu D."/>
            <person name="Melake-Berhan A."/>
            <person name="Jones K.M."/>
            <person name="Redman J."/>
            <person name="Chen G."/>
            <person name="Cahoon E.B."/>
            <person name="Gedil M."/>
            <person name="Stanke M."/>
            <person name="Haas B.J."/>
            <person name="Wortman J.R."/>
            <person name="Fraser-Liggett C.M."/>
            <person name="Ravel J."/>
            <person name="Rabinowicz P.D."/>
        </authorList>
    </citation>
    <scope>NUCLEOTIDE SEQUENCE [LARGE SCALE GENOMIC DNA]</scope>
    <source>
        <strain evidence="3">cv. Hale</strain>
    </source>
</reference>